<dbReference type="SMART" id="SM00487">
    <property type="entry name" value="DEXDc"/>
    <property type="match status" value="1"/>
</dbReference>
<dbReference type="PANTHER" id="PTHR11274">
    <property type="entry name" value="RAD25/XP-B DNA REPAIR HELICASE"/>
    <property type="match status" value="1"/>
</dbReference>
<keyword evidence="4" id="KW-0067">ATP-binding</keyword>
<dbReference type="InterPro" id="IPR006935">
    <property type="entry name" value="Helicase/UvrB_N"/>
</dbReference>
<evidence type="ECO:0000313" key="6">
    <source>
        <dbReference type="EMBL" id="QHU22687.1"/>
    </source>
</evidence>
<feature type="domain" description="Helicase ATP-binding" evidence="5">
    <location>
        <begin position="114"/>
        <end position="263"/>
    </location>
</feature>
<dbReference type="CDD" id="cd18785">
    <property type="entry name" value="SF2_C"/>
    <property type="match status" value="1"/>
</dbReference>
<dbReference type="PROSITE" id="PS51192">
    <property type="entry name" value="HELICASE_ATP_BIND_1"/>
    <property type="match status" value="1"/>
</dbReference>
<name>A0A6C0L195_9ZZZZ</name>
<sequence length="469" mass="53839">MAKSEHSLPDKYISRRGYTIKKQSLTQQEETKLRKELNVQPFEKQKFLIQKFGNLPPSFKVYLESVNKFYIPRFYGINNFGPAIDKIGEVGNKINLKFNGTLRDYQIDIMNNFLELFRKNKGGILNLKTGGGKTALALYLISIIKKKTLVVVHKEFLMNQWIERINQFLPNARIGIIQANKIKIDNCDIVIGMLQSISQKDYPENTFSSFGLNILDEIHNFASNCYSKAFPKIATQYNLGLSATVQRKDNMERILTWHIGPVYSPDGKNTNFGNVLCYMLPFKDSEYQQTFYNAKGNSNMPKMINRLVESPNREKLILDIIKHFHSIGRKILVLSERRRQVESLNTKLDSMKIPNGLCIGGIKQSQLDDVIKTNVLLATYSYVQEAFDVPELNTLIFATPKSDIIQATGRILRQTPENRKFVPIIIDIVDSTNGFIKKSSTRKKYYKKCKFSINDVENTESIINQTSKL</sequence>
<dbReference type="AlphaFoldDB" id="A0A6C0L195"/>
<keyword evidence="2" id="KW-0378">Hydrolase</keyword>
<dbReference type="EMBL" id="MN741017">
    <property type="protein sequence ID" value="QHU22687.1"/>
    <property type="molecule type" value="Genomic_DNA"/>
</dbReference>
<keyword evidence="1" id="KW-0547">Nucleotide-binding</keyword>
<dbReference type="GO" id="GO:0003677">
    <property type="term" value="F:DNA binding"/>
    <property type="evidence" value="ECO:0007669"/>
    <property type="project" value="InterPro"/>
</dbReference>
<dbReference type="SUPFAM" id="SSF52540">
    <property type="entry name" value="P-loop containing nucleoside triphosphate hydrolases"/>
    <property type="match status" value="2"/>
</dbReference>
<dbReference type="PANTHER" id="PTHR11274:SF0">
    <property type="entry name" value="GENERAL TRANSCRIPTION AND DNA REPAIR FACTOR IIH HELICASE SUBUNIT XPB"/>
    <property type="match status" value="1"/>
</dbReference>
<dbReference type="Pfam" id="PF04851">
    <property type="entry name" value="ResIII"/>
    <property type="match status" value="1"/>
</dbReference>
<evidence type="ECO:0000256" key="4">
    <source>
        <dbReference type="ARBA" id="ARBA00022840"/>
    </source>
</evidence>
<dbReference type="GO" id="GO:0005524">
    <property type="term" value="F:ATP binding"/>
    <property type="evidence" value="ECO:0007669"/>
    <property type="project" value="UniProtKB-KW"/>
</dbReference>
<evidence type="ECO:0000256" key="3">
    <source>
        <dbReference type="ARBA" id="ARBA00022806"/>
    </source>
</evidence>
<protein>
    <recommendedName>
        <fullName evidence="5">Helicase ATP-binding domain-containing protein</fullName>
    </recommendedName>
</protein>
<reference evidence="6" key="1">
    <citation type="journal article" date="2020" name="Nature">
        <title>Giant virus diversity and host interactions through global metagenomics.</title>
        <authorList>
            <person name="Schulz F."/>
            <person name="Roux S."/>
            <person name="Paez-Espino D."/>
            <person name="Jungbluth S."/>
            <person name="Walsh D.A."/>
            <person name="Denef V.J."/>
            <person name="McMahon K.D."/>
            <person name="Konstantinidis K.T."/>
            <person name="Eloe-Fadrosh E.A."/>
            <person name="Kyrpides N.C."/>
            <person name="Woyke T."/>
        </authorList>
    </citation>
    <scope>NUCLEOTIDE SEQUENCE</scope>
    <source>
        <strain evidence="6">GVMAG-S-ERX555907-63</strain>
    </source>
</reference>
<evidence type="ECO:0000259" key="5">
    <source>
        <dbReference type="PROSITE" id="PS51192"/>
    </source>
</evidence>
<dbReference type="InterPro" id="IPR050615">
    <property type="entry name" value="ATP-dep_DNA_Helicase"/>
</dbReference>
<dbReference type="InterPro" id="IPR014001">
    <property type="entry name" value="Helicase_ATP-bd"/>
</dbReference>
<evidence type="ECO:0000256" key="1">
    <source>
        <dbReference type="ARBA" id="ARBA00022741"/>
    </source>
</evidence>
<evidence type="ECO:0000256" key="2">
    <source>
        <dbReference type="ARBA" id="ARBA00022801"/>
    </source>
</evidence>
<keyword evidence="3" id="KW-0347">Helicase</keyword>
<proteinExistence type="predicted"/>
<dbReference type="CDD" id="cd17926">
    <property type="entry name" value="DEXHc_RE"/>
    <property type="match status" value="1"/>
</dbReference>
<dbReference type="GO" id="GO:0004386">
    <property type="term" value="F:helicase activity"/>
    <property type="evidence" value="ECO:0007669"/>
    <property type="project" value="UniProtKB-KW"/>
</dbReference>
<accession>A0A6C0L195</accession>
<organism evidence="6">
    <name type="scientific">viral metagenome</name>
    <dbReference type="NCBI Taxonomy" id="1070528"/>
    <lineage>
        <taxon>unclassified sequences</taxon>
        <taxon>metagenomes</taxon>
        <taxon>organismal metagenomes</taxon>
    </lineage>
</organism>
<dbReference type="GO" id="GO:0016787">
    <property type="term" value="F:hydrolase activity"/>
    <property type="evidence" value="ECO:0007669"/>
    <property type="project" value="UniProtKB-KW"/>
</dbReference>
<dbReference type="InterPro" id="IPR027417">
    <property type="entry name" value="P-loop_NTPase"/>
</dbReference>
<dbReference type="Gene3D" id="3.40.50.300">
    <property type="entry name" value="P-loop containing nucleotide triphosphate hydrolases"/>
    <property type="match status" value="2"/>
</dbReference>